<evidence type="ECO:0000313" key="6">
    <source>
        <dbReference type="Proteomes" id="UP000663828"/>
    </source>
</evidence>
<dbReference type="PANTHER" id="PTHR18853:SF10">
    <property type="entry name" value="FHA DOMAIN-CONTAINING PROTEIN"/>
    <property type="match status" value="1"/>
</dbReference>
<dbReference type="Proteomes" id="UP000663852">
    <property type="component" value="Unassembled WGS sequence"/>
</dbReference>
<feature type="compositionally biased region" description="Polar residues" evidence="2">
    <location>
        <begin position="1004"/>
        <end position="1013"/>
    </location>
</feature>
<dbReference type="EMBL" id="CAJNOR010000347">
    <property type="protein sequence ID" value="CAF0887097.1"/>
    <property type="molecule type" value="Genomic_DNA"/>
</dbReference>
<evidence type="ECO:0000256" key="1">
    <source>
        <dbReference type="SAM" id="Coils"/>
    </source>
</evidence>
<feature type="domain" description="FHA" evidence="3">
    <location>
        <begin position="21"/>
        <end position="71"/>
    </location>
</feature>
<keyword evidence="1" id="KW-0175">Coiled coil</keyword>
<feature type="coiled-coil region" evidence="1">
    <location>
        <begin position="1204"/>
        <end position="1245"/>
    </location>
</feature>
<feature type="coiled-coil region" evidence="1">
    <location>
        <begin position="1087"/>
        <end position="1166"/>
    </location>
</feature>
<dbReference type="Gene3D" id="2.60.200.20">
    <property type="match status" value="1"/>
</dbReference>
<dbReference type="SUPFAM" id="SSF49879">
    <property type="entry name" value="SMAD/FHA domain"/>
    <property type="match status" value="1"/>
</dbReference>
<feature type="compositionally biased region" description="Polar residues" evidence="2">
    <location>
        <begin position="146"/>
        <end position="158"/>
    </location>
</feature>
<evidence type="ECO:0000313" key="5">
    <source>
        <dbReference type="EMBL" id="CAF1248620.1"/>
    </source>
</evidence>
<comment type="caution">
    <text evidence="4">The sequence shown here is derived from an EMBL/GenBank/DDBJ whole genome shotgun (WGS) entry which is preliminary data.</text>
</comment>
<keyword evidence="6" id="KW-1185">Reference proteome</keyword>
<dbReference type="InterPro" id="IPR052642">
    <property type="entry name" value="CC-FHA_domain"/>
</dbReference>
<feature type="coiled-coil region" evidence="1">
    <location>
        <begin position="592"/>
        <end position="736"/>
    </location>
</feature>
<dbReference type="SMART" id="SM00240">
    <property type="entry name" value="FHA"/>
    <property type="match status" value="1"/>
</dbReference>
<evidence type="ECO:0000256" key="2">
    <source>
        <dbReference type="SAM" id="MobiDB-lite"/>
    </source>
</evidence>
<dbReference type="InterPro" id="IPR008984">
    <property type="entry name" value="SMAD_FHA_dom_sf"/>
</dbReference>
<dbReference type="Gene3D" id="1.10.287.1490">
    <property type="match status" value="1"/>
</dbReference>
<dbReference type="Proteomes" id="UP000663828">
    <property type="component" value="Unassembled WGS sequence"/>
</dbReference>
<sequence>MKGYLYSQDGSYAFPLGPKVTTIGRENCDISINSPNVDNQHALLEYDNDQHCFILKDLNSSTGSFVHDCRVQNAAVRLADGDILKFGYNGLPLEFRVEQTETTMPSIYQRQPTGNSLHVITQTIPSRRSNSTTSQYPQQIDVQQNPGFSLRTRPSSAGTRKPLGIATSTTQSSNALRDSQIRPITNAWTITSTGNPNRSLINGSFCGEVDLTGQDNTEIINRVDQLEKEVKGRDGQIRELTNKVRTLEPLSSTFTSEVQSLKSELDKVKREKHAASGLVSSLQRDLHSKESDLAKLSREIEGIKNDSREKDLRFQTLQSKFNLLRDRTRAEAERSTKEKEQKLQIAEKQVNELNESINRLKSQLQDTEKQLLKVTQNEQNLKQEYDQAREQLVQFQQNETQLKSDLADSQRKLNQSYANIWQCFSDEEYNEDQHDIIEQIQQLKQQLTQSNVEIENLQTAQSSRNEQFKESLTKLIQRFTDAVGEETTADVLIQARQDISDAEGADSDDGNVIGLFKTGAITAIDSHLKVLSRMNDLSSQQSDYEQNLASIRQQYEELEREKQNFLLEQTSREQSFQSELEQIAAEKDASWQERLKEECDRIREQTSSSQQEHDEQIQSLSEQLQAMTAQNNESLEKWFNLQTESTQKVDELTTKLQECQQELSEARERLNEFTDLQEKQRQELIDLEKAKNDIIEDLNGQIQVFKDQVRQFSITIVQLEKTVGEEQEKRVKIETELESSNKTVNNSPTTSPVENVIPVIPVLTAPVTDLSHELFAYKSRVQEQEQIIISLRRDLAGMTARLSDVHGELSDKQKYALEKSEATIREQTKELNETRLKLSKLSDIVDKQTIQIETLQSDLSKSKILADQYQLLVDQRQTDIERLTKSLEQKDLVVQQVEKNTQDEGRITHELVAVGAQCRGERHEQTIGRQREALNELRARIKSLEQLRPVNPSYEKVLQQVVVLKRELAELRARQALPTDIPYLSTPSGANSVHQQSQRQSSSTNHSDQLSETQRIVEEKAAHAETTHSLQSCDDLHNGFTRRLAQILEIDDESLSNVAPIASLSTTDRYVALQQRQRTTEILIQKIEMLRERLTRKEELLRDYEKDLGKLRQAEILLREKNVLLQDLETDKRAKDDEALFLRNTLRETQDNLNQEKRTNSSIKLRRNIDESQTTELIRRSGGSKVTLHHHCPPDTSGKIRTVKHDLNQKIARKDYEIKTLKQELNEALDTLSEQSHKVRQLEIQSKDGIDGSNVLTS</sequence>
<dbReference type="AlphaFoldDB" id="A0A813YPX7"/>
<feature type="region of interest" description="Disordered" evidence="2">
    <location>
        <begin position="146"/>
        <end position="175"/>
    </location>
</feature>
<feature type="compositionally biased region" description="Polar residues" evidence="2">
    <location>
        <begin position="985"/>
        <end position="994"/>
    </location>
</feature>
<evidence type="ECO:0000259" key="3">
    <source>
        <dbReference type="PROSITE" id="PS50006"/>
    </source>
</evidence>
<feature type="coiled-coil region" evidence="1">
    <location>
        <begin position="817"/>
        <end position="844"/>
    </location>
</feature>
<protein>
    <recommendedName>
        <fullName evidence="3">FHA domain-containing protein</fullName>
    </recommendedName>
</protein>
<dbReference type="Pfam" id="PF00498">
    <property type="entry name" value="FHA"/>
    <property type="match status" value="1"/>
</dbReference>
<feature type="coiled-coil region" evidence="1">
    <location>
        <begin position="223"/>
        <end position="460"/>
    </location>
</feature>
<gene>
    <name evidence="5" type="ORF">EDS130_LOCUS27847</name>
    <name evidence="4" type="ORF">XAT740_LOCUS7309</name>
</gene>
<name>A0A813YPX7_ADIRI</name>
<evidence type="ECO:0000313" key="4">
    <source>
        <dbReference type="EMBL" id="CAF0887097.1"/>
    </source>
</evidence>
<feature type="region of interest" description="Disordered" evidence="2">
    <location>
        <begin position="980"/>
        <end position="1013"/>
    </location>
</feature>
<proteinExistence type="predicted"/>
<reference evidence="4" key="1">
    <citation type="submission" date="2021-02" db="EMBL/GenBank/DDBJ databases">
        <authorList>
            <person name="Nowell W R."/>
        </authorList>
    </citation>
    <scope>NUCLEOTIDE SEQUENCE</scope>
</reference>
<dbReference type="PANTHER" id="PTHR18853">
    <property type="entry name" value="FORKHEAD-ASSOCIATED DOMAIN-CONTAINING PROTEIN 1-RELATED"/>
    <property type="match status" value="1"/>
</dbReference>
<feature type="compositionally biased region" description="Polar residues" evidence="2">
    <location>
        <begin position="166"/>
        <end position="175"/>
    </location>
</feature>
<accession>A0A813YPX7</accession>
<feature type="coiled-coil region" evidence="1">
    <location>
        <begin position="927"/>
        <end position="974"/>
    </location>
</feature>
<dbReference type="PROSITE" id="PS50006">
    <property type="entry name" value="FHA_DOMAIN"/>
    <property type="match status" value="1"/>
</dbReference>
<feature type="coiled-coil region" evidence="1">
    <location>
        <begin position="534"/>
        <end position="568"/>
    </location>
</feature>
<organism evidence="4 6">
    <name type="scientific">Adineta ricciae</name>
    <name type="common">Rotifer</name>
    <dbReference type="NCBI Taxonomy" id="249248"/>
    <lineage>
        <taxon>Eukaryota</taxon>
        <taxon>Metazoa</taxon>
        <taxon>Spiralia</taxon>
        <taxon>Gnathifera</taxon>
        <taxon>Rotifera</taxon>
        <taxon>Eurotatoria</taxon>
        <taxon>Bdelloidea</taxon>
        <taxon>Adinetida</taxon>
        <taxon>Adinetidae</taxon>
        <taxon>Adineta</taxon>
    </lineage>
</organism>
<dbReference type="EMBL" id="CAJNOJ010000178">
    <property type="protein sequence ID" value="CAF1248620.1"/>
    <property type="molecule type" value="Genomic_DNA"/>
</dbReference>
<dbReference type="InterPro" id="IPR000253">
    <property type="entry name" value="FHA_dom"/>
</dbReference>
<dbReference type="OrthoDB" id="687730at2759"/>